<evidence type="ECO:0000256" key="2">
    <source>
        <dbReference type="ARBA" id="ARBA00022729"/>
    </source>
</evidence>
<evidence type="ECO:0000256" key="4">
    <source>
        <dbReference type="SAM" id="MobiDB-lite"/>
    </source>
</evidence>
<evidence type="ECO:0000256" key="1">
    <source>
        <dbReference type="ARBA" id="ARBA00022614"/>
    </source>
</evidence>
<organism evidence="7">
    <name type="scientific">Cacopsylla melanoneura</name>
    <dbReference type="NCBI Taxonomy" id="428564"/>
    <lineage>
        <taxon>Eukaryota</taxon>
        <taxon>Metazoa</taxon>
        <taxon>Ecdysozoa</taxon>
        <taxon>Arthropoda</taxon>
        <taxon>Hexapoda</taxon>
        <taxon>Insecta</taxon>
        <taxon>Pterygota</taxon>
        <taxon>Neoptera</taxon>
        <taxon>Paraneoptera</taxon>
        <taxon>Hemiptera</taxon>
        <taxon>Sternorrhyncha</taxon>
        <taxon>Psylloidea</taxon>
        <taxon>Psyllidae</taxon>
        <taxon>Psyllinae</taxon>
        <taxon>Cacopsylla</taxon>
    </lineage>
</organism>
<dbReference type="SMART" id="SM00369">
    <property type="entry name" value="LRR_TYP"/>
    <property type="match status" value="20"/>
</dbReference>
<dbReference type="SMART" id="SM00365">
    <property type="entry name" value="LRR_SD22"/>
    <property type="match status" value="13"/>
</dbReference>
<sequence length="1725" mass="191364">MQITLLLALVVFMTSSLVSSECPNEEDELLPCRCSSRGGEIQLWCSHSDLVNVLQAMKVASKLITQPIDEMILENNRLPSLPGQAFGTLKILRLMLRNNNLERVATNWLSGLETSLLELFLVESDLKSIPEDSLLTLPRLEAITILGGAINRVPTMSGLGRVRYIQIQAPIVERIPPSNFFGLPFLEQIHIINSPKLKVLDNDFLHDLPRLTMLNLTNCGINAIQPRALNRLPQLSEIILSYNDFTDATQVGLAIRDLQNLNIVRLDHNRIDRLLEATFVDIPSLKDLYLNDNLIVEVRRGAFHRLPALRSLDLSNNRLRNLDPEPLLPVGSNSVEEVLLAHNEMEHPNQIRSIFSAFPNLRYLDLSYNRFQDIVSGTLRGHHKLEMLHLEHNNLIRVGREVFSNMPSLRELRLANNSLSNFLEFPLWNLPSLKGLDISRNKIQKLDRRILASLPSLRRLDLSGNILNTIDPMTFIGNLALEYVNISFNDIDMIYPHTFTTTQNLYELDVSHNKISQVPVLPKAVEYLYASKNQIDNLPSPSSPDLQLPTLKLLDISDNGIHRIPPASMSGLASLRWLRLGRNNLVHVDSNSFSGLNNLQALDLHNNRILSIHDEALNPLPQLVELSLKGNRLESIPHELLKRNALLKRLDVSRNQMTDINFSALSNNTDLQELYASHNSLSEFPNTLSSLPKLKTLDLGNNRLTQLQSKSIASMPSLTELYLPQNRIKRIAENTFYKLAKLEILDLENNELEDLATHSIKSLPNLLALSFARNKLASIPSSALSNLPSLQSLELQENSLQELASDAFTSCPNLLMVNMSSNQLNALDQCGLHSMRNLEILDLSHNKISTFDTDSMHAMDSLVMLKLDNNKLCNIEGKPFDRMSHLRMVSLRDNKMTTLPELPFVKLRNNIATLDIEGNPLKCSCSILWLQSWLAENREGTNGPRCADGTLLKEFRLSRKNCEETQEREVVPGCDASYRNKVPVSDNTTTSPPPTTNSHTNPNKDSHPGVNATQPEQSQHVIKHHRKPKQKPKPKPYQFTTRRPTRPPKPLPEETDYFQGYVDLHDNDQDQHSPEAGLEQDGYSEQAYDTDGPSHEDISVESDSMEDTQKFPDESEETYKDSYIQNLPQLMDKNVSSIPPGVLSHYVPGDTPTLYAGTRNKTSNSQQVTSTSPRPLTTKPPSSFSFFGVPIPPISGVSFNNFWGTKNRDQNGRGRKVHGGKFTTPPPERPDPSNDGGFIPMLPGSGGFKPMLSPGLTSQGGGPISYQSFESGEDTDTKHSFSAETGEYYESSTRSPPRHATISKVSFSTNHSSSSIKPSRGSNKPSSFSHSEEVYIENSTHIPPKRPQNMGGSHYENDRGPLNGGASSYESDRPTKGGGNKYESERGVINGGGSQYENDRGPLNGGGQYDNDRGPLNGGGQYDNDRGPHNGGGNQFNNFDSDRRPLNGADSPYESDRIPLNGGSSTYESDRRPLNGGDTPYESDRGSGEYAGSGETPSSSVEVPYVATTIRSTTTVAVTETPRVVTKGGSGGGEPPKHRPSPLTGFLAPGGQLPPYVPTGTGRPIITKVSPATLTGGPQPGPGPIDDLQGFQSTLRLAKSPSQPQLEYYRPQTLSSQDSTSTPSPNTTKTTTTSTTEVTTVKSTTERPWSTTEKLKPVRRITTPSLPLKKNTSMSWYFNNYNNTDMEPYVFAFPNTNPKKSAGFRVRVSCEMILVQLSVMVMFVV</sequence>
<dbReference type="GO" id="GO:0071944">
    <property type="term" value="C:cell periphery"/>
    <property type="evidence" value="ECO:0007669"/>
    <property type="project" value="UniProtKB-ARBA"/>
</dbReference>
<dbReference type="SMART" id="SM00368">
    <property type="entry name" value="LRR_RI"/>
    <property type="match status" value="5"/>
</dbReference>
<feature type="compositionally biased region" description="Basic residues" evidence="4">
    <location>
        <begin position="1021"/>
        <end position="1034"/>
    </location>
</feature>
<feature type="compositionally biased region" description="Polar residues" evidence="4">
    <location>
        <begin position="1303"/>
        <end position="1329"/>
    </location>
</feature>
<feature type="compositionally biased region" description="Polar residues" evidence="4">
    <location>
        <begin position="1159"/>
        <end position="1181"/>
    </location>
</feature>
<dbReference type="SMART" id="SM00364">
    <property type="entry name" value="LRR_BAC"/>
    <property type="match status" value="11"/>
</dbReference>
<feature type="region of interest" description="Disordered" evidence="4">
    <location>
        <begin position="1610"/>
        <end position="1654"/>
    </location>
</feature>
<feature type="compositionally biased region" description="Basic and acidic residues" evidence="4">
    <location>
        <begin position="1063"/>
        <end position="1073"/>
    </location>
</feature>
<dbReference type="InterPro" id="IPR032675">
    <property type="entry name" value="LRR_dom_sf"/>
</dbReference>
<evidence type="ECO:0000256" key="3">
    <source>
        <dbReference type="ARBA" id="ARBA00022737"/>
    </source>
</evidence>
<dbReference type="PRINTS" id="PR00019">
    <property type="entry name" value="LEURICHRPT"/>
</dbReference>
<dbReference type="PANTHER" id="PTHR45712:SF22">
    <property type="entry name" value="INSULIN-LIKE GROWTH FACTOR-BINDING PROTEIN COMPLEX ACID LABILE SUBUNIT"/>
    <property type="match status" value="1"/>
</dbReference>
<dbReference type="PROSITE" id="PS51450">
    <property type="entry name" value="LRR"/>
    <property type="match status" value="9"/>
</dbReference>
<feature type="compositionally biased region" description="Basic and acidic residues" evidence="4">
    <location>
        <begin position="1107"/>
        <end position="1118"/>
    </location>
</feature>
<feature type="compositionally biased region" description="Polar residues" evidence="4">
    <location>
        <begin position="1011"/>
        <end position="1020"/>
    </location>
</feature>
<accession>A0A8D8X589</accession>
<feature type="signal peptide" evidence="5">
    <location>
        <begin position="1"/>
        <end position="20"/>
    </location>
</feature>
<evidence type="ECO:0000259" key="6">
    <source>
        <dbReference type="SMART" id="SM00082"/>
    </source>
</evidence>
<feature type="region of interest" description="Disordered" evidence="4">
    <location>
        <begin position="1202"/>
        <end position="1503"/>
    </location>
</feature>
<keyword evidence="3" id="KW-0677">Repeat</keyword>
<dbReference type="InterPro" id="IPR001611">
    <property type="entry name" value="Leu-rich_rpt"/>
</dbReference>
<feature type="domain" description="LRRCT" evidence="6">
    <location>
        <begin position="919"/>
        <end position="963"/>
    </location>
</feature>
<feature type="chain" id="PRO_5034038334" evidence="5">
    <location>
        <begin position="21"/>
        <end position="1725"/>
    </location>
</feature>
<feature type="region of interest" description="Disordered" evidence="4">
    <location>
        <begin position="1520"/>
        <end position="1589"/>
    </location>
</feature>
<dbReference type="PANTHER" id="PTHR45712">
    <property type="entry name" value="AGAP008170-PA"/>
    <property type="match status" value="1"/>
</dbReference>
<name>A0A8D8X589_9HEMI</name>
<dbReference type="Pfam" id="PF13855">
    <property type="entry name" value="LRR_8"/>
    <property type="match status" value="9"/>
</dbReference>
<proteinExistence type="predicted"/>
<feature type="region of interest" description="Disordered" evidence="4">
    <location>
        <begin position="962"/>
        <end position="1118"/>
    </location>
</feature>
<feature type="compositionally biased region" description="Low complexity" evidence="4">
    <location>
        <begin position="1619"/>
        <end position="1643"/>
    </location>
</feature>
<evidence type="ECO:0000313" key="7">
    <source>
        <dbReference type="EMBL" id="CAG6682863.1"/>
    </source>
</evidence>
<evidence type="ECO:0000256" key="5">
    <source>
        <dbReference type="SAM" id="SignalP"/>
    </source>
</evidence>
<dbReference type="FunFam" id="3.80.10.10:FF:001164">
    <property type="entry name" value="GH01279p"/>
    <property type="match status" value="1"/>
</dbReference>
<dbReference type="SMART" id="SM00082">
    <property type="entry name" value="LRRCT"/>
    <property type="match status" value="1"/>
</dbReference>
<feature type="region of interest" description="Disordered" evidence="4">
    <location>
        <begin position="1153"/>
        <end position="1181"/>
    </location>
</feature>
<dbReference type="InterPro" id="IPR050333">
    <property type="entry name" value="SLRP"/>
</dbReference>
<dbReference type="EMBL" id="HBUF01261030">
    <property type="protein sequence ID" value="CAG6682863.1"/>
    <property type="molecule type" value="Transcribed_RNA"/>
</dbReference>
<dbReference type="Gene3D" id="3.80.10.10">
    <property type="entry name" value="Ribonuclease Inhibitor"/>
    <property type="match status" value="6"/>
</dbReference>
<dbReference type="SUPFAM" id="SSF52058">
    <property type="entry name" value="L domain-like"/>
    <property type="match status" value="3"/>
</dbReference>
<dbReference type="InterPro" id="IPR003591">
    <property type="entry name" value="Leu-rich_rpt_typical-subtyp"/>
</dbReference>
<reference evidence="7" key="1">
    <citation type="submission" date="2021-05" db="EMBL/GenBank/DDBJ databases">
        <authorList>
            <person name="Alioto T."/>
            <person name="Alioto T."/>
            <person name="Gomez Garrido J."/>
        </authorList>
    </citation>
    <scope>NUCLEOTIDE SEQUENCE</scope>
</reference>
<keyword evidence="1" id="KW-0433">Leucine-rich repeat</keyword>
<keyword evidence="2 5" id="KW-0732">Signal</keyword>
<protein>
    <submittedName>
        <fullName evidence="7">Insulin-like growth factor-binding protein complex acid labile subunit</fullName>
    </submittedName>
</protein>
<dbReference type="InterPro" id="IPR000483">
    <property type="entry name" value="Cys-rich_flank_reg_C"/>
</dbReference>